<dbReference type="AlphaFoldDB" id="A0AAV0DR91"/>
<organism evidence="3 7">
    <name type="scientific">Cuscuta epithymum</name>
    <dbReference type="NCBI Taxonomy" id="186058"/>
    <lineage>
        <taxon>Eukaryota</taxon>
        <taxon>Viridiplantae</taxon>
        <taxon>Streptophyta</taxon>
        <taxon>Embryophyta</taxon>
        <taxon>Tracheophyta</taxon>
        <taxon>Spermatophyta</taxon>
        <taxon>Magnoliopsida</taxon>
        <taxon>eudicotyledons</taxon>
        <taxon>Gunneridae</taxon>
        <taxon>Pentapetalae</taxon>
        <taxon>asterids</taxon>
        <taxon>lamiids</taxon>
        <taxon>Solanales</taxon>
        <taxon>Convolvulaceae</taxon>
        <taxon>Cuscuteae</taxon>
        <taxon>Cuscuta</taxon>
        <taxon>Cuscuta subgen. Cuscuta</taxon>
    </lineage>
</organism>
<proteinExistence type="predicted"/>
<feature type="domain" description="MULE transposase" evidence="1">
    <location>
        <begin position="173"/>
        <end position="265"/>
    </location>
</feature>
<dbReference type="Proteomes" id="UP001152523">
    <property type="component" value="Unassembled WGS sequence"/>
</dbReference>
<dbReference type="EMBL" id="CAMAPF010001011">
    <property type="protein sequence ID" value="CAH9138705.1"/>
    <property type="molecule type" value="Genomic_DNA"/>
</dbReference>
<reference evidence="3" key="1">
    <citation type="submission" date="2022-07" db="EMBL/GenBank/DDBJ databases">
        <authorList>
            <person name="Macas J."/>
            <person name="Novak P."/>
            <person name="Neumann P."/>
        </authorList>
    </citation>
    <scope>NUCLEOTIDE SEQUENCE</scope>
</reference>
<dbReference type="EMBL" id="CAMAPF010001035">
    <property type="protein sequence ID" value="CAH9142043.1"/>
    <property type="molecule type" value="Genomic_DNA"/>
</dbReference>
<dbReference type="Pfam" id="PF10551">
    <property type="entry name" value="MULE"/>
    <property type="match status" value="1"/>
</dbReference>
<evidence type="ECO:0000313" key="4">
    <source>
        <dbReference type="EMBL" id="CAH9138705.1"/>
    </source>
</evidence>
<gene>
    <name evidence="2" type="ORF">CEPIT_LOCUS12485</name>
    <name evidence="3" type="ORF">CEPIT_LOCUS17140</name>
    <name evidence="4" type="ORF">CEPIT_LOCUS37015</name>
    <name evidence="5" type="ORF">CEPIT_LOCUS38897</name>
    <name evidence="6" type="ORF">CEPIT_LOCUS39598</name>
</gene>
<dbReference type="EMBL" id="CAMAPF010000130">
    <property type="protein sequence ID" value="CAH9105273.1"/>
    <property type="molecule type" value="Genomic_DNA"/>
</dbReference>
<dbReference type="EMBL" id="CAMAPF010000076">
    <property type="protein sequence ID" value="CAH9093459.1"/>
    <property type="molecule type" value="Genomic_DNA"/>
</dbReference>
<evidence type="ECO:0000313" key="7">
    <source>
        <dbReference type="Proteomes" id="UP001152523"/>
    </source>
</evidence>
<accession>A0AAV0DR91</accession>
<evidence type="ECO:0000313" key="3">
    <source>
        <dbReference type="EMBL" id="CAH9105273.1"/>
    </source>
</evidence>
<evidence type="ECO:0000313" key="6">
    <source>
        <dbReference type="EMBL" id="CAH9142043.1"/>
    </source>
</evidence>
<dbReference type="PANTHER" id="PTHR47718">
    <property type="entry name" value="OS01G0519700 PROTEIN"/>
    <property type="match status" value="1"/>
</dbReference>
<dbReference type="PANTHER" id="PTHR47718:SF17">
    <property type="entry name" value="PROTEIN FAR1-RELATED SEQUENCE 5-LIKE"/>
    <property type="match status" value="1"/>
</dbReference>
<evidence type="ECO:0000259" key="1">
    <source>
        <dbReference type="Pfam" id="PF10551"/>
    </source>
</evidence>
<dbReference type="InterPro" id="IPR018289">
    <property type="entry name" value="MULE_transposase_dom"/>
</dbReference>
<comment type="caution">
    <text evidence="3">The sequence shown here is derived from an EMBL/GenBank/DDBJ whole genome shotgun (WGS) entry which is preliminary data.</text>
</comment>
<evidence type="ECO:0000313" key="2">
    <source>
        <dbReference type="EMBL" id="CAH9093459.1"/>
    </source>
</evidence>
<protein>
    <recommendedName>
        <fullName evidence="1">MULE transposase domain-containing protein</fullName>
    </recommendedName>
</protein>
<evidence type="ECO:0000313" key="5">
    <source>
        <dbReference type="EMBL" id="CAH9141134.1"/>
    </source>
</evidence>
<name>A0AAV0DR91_9ASTE</name>
<dbReference type="EMBL" id="CAMAPF010001028">
    <property type="protein sequence ID" value="CAH9141134.1"/>
    <property type="molecule type" value="Genomic_DNA"/>
</dbReference>
<keyword evidence="7" id="KW-1185">Reference proteome</keyword>
<sequence>MKRNKGVVGKQYTKVDRRTGCKAKVYFEFKSTGELVVVRHDMVHNHQFCPESLVHHVRSHRAVSSSELEYLQHLKNKGVKIADGFRCLQAEAGGSPSVGFLLRDAYNELTKKSKKSFDGCDANTLINIFKNRHANEEDFFYSFEVDLDGSLCSFFWRDKKMREDYTAFGDLVIHDTTYRTNKYDMICGPFVGINSHTHNCMFGCGFLLNERIESFEWLFTTFLQSMGSVHPRTIMTDQSAAMSAAICKVFPLSKHRLCVWHIIENSKKHIRDLRNQEGFLDLFDHVLKLCHTVAEFDHYWNRMISEYNCSDNPWLKKLYEMKEKWCRAFSKEFFSAGTLSSQRSESTNHSLSRKMNANSSLCDFYHFFSEAVSEWRSNERKDHQRCWDGYPEIAIPYVGLLHKASKVYTIDAYKLFEKEFMRGGLVQQSVT</sequence>